<organism evidence="3 4">
    <name type="scientific">Mytilus coruscus</name>
    <name type="common">Sea mussel</name>
    <dbReference type="NCBI Taxonomy" id="42192"/>
    <lineage>
        <taxon>Eukaryota</taxon>
        <taxon>Metazoa</taxon>
        <taxon>Spiralia</taxon>
        <taxon>Lophotrochozoa</taxon>
        <taxon>Mollusca</taxon>
        <taxon>Bivalvia</taxon>
        <taxon>Autobranchia</taxon>
        <taxon>Pteriomorphia</taxon>
        <taxon>Mytilida</taxon>
        <taxon>Mytiloidea</taxon>
        <taxon>Mytilidae</taxon>
        <taxon>Mytilinae</taxon>
        <taxon>Mytilus</taxon>
    </lineage>
</organism>
<dbReference type="Proteomes" id="UP000507470">
    <property type="component" value="Unassembled WGS sequence"/>
</dbReference>
<keyword evidence="2" id="KW-0812">Transmembrane</keyword>
<name>A0A6J8ANF8_MYTCO</name>
<dbReference type="OrthoDB" id="10552888at2759"/>
<dbReference type="AlphaFoldDB" id="A0A6J8ANF8"/>
<dbReference type="EMBL" id="CACVKT020001753">
    <property type="protein sequence ID" value="CAC5371295.1"/>
    <property type="molecule type" value="Genomic_DNA"/>
</dbReference>
<feature type="compositionally biased region" description="Polar residues" evidence="1">
    <location>
        <begin position="1"/>
        <end position="24"/>
    </location>
</feature>
<feature type="transmembrane region" description="Helical" evidence="2">
    <location>
        <begin position="220"/>
        <end position="243"/>
    </location>
</feature>
<sequence>MENDLSNTNQQSDVHQSTNDANENTHAADDTPVDTDATQQPSHTDDTPTTSQPEPTNVHGDDIDMSNRHKNEGISSWTNVFRDVFECQLTKAEGGNDIPTQCLAGQLVQDNGQWNLIKTKTDCNEGLHWFLCRNDLVSTTIMSSNKTSPTSKLRERQTKTTNMNILVSLKRNIITSYITTESISYTTYMNTSKTPRVTVNRMQTKNQKDLYHNGNNATNIGAVIGGTLGVCFLIAVLSVLIVCKLRIKNISTESNKHDYEDTSQVNFSKKVYEELNNTRNKSTTTTSTQTCDLDESNSTVYDEIN</sequence>
<feature type="region of interest" description="Disordered" evidence="1">
    <location>
        <begin position="1"/>
        <end position="70"/>
    </location>
</feature>
<reference evidence="3 4" key="1">
    <citation type="submission" date="2020-06" db="EMBL/GenBank/DDBJ databases">
        <authorList>
            <person name="Li R."/>
            <person name="Bekaert M."/>
        </authorList>
    </citation>
    <scope>NUCLEOTIDE SEQUENCE [LARGE SCALE GENOMIC DNA]</scope>
    <source>
        <strain evidence="4">wild</strain>
    </source>
</reference>
<evidence type="ECO:0000256" key="1">
    <source>
        <dbReference type="SAM" id="MobiDB-lite"/>
    </source>
</evidence>
<keyword evidence="4" id="KW-1185">Reference proteome</keyword>
<evidence type="ECO:0000256" key="2">
    <source>
        <dbReference type="SAM" id="Phobius"/>
    </source>
</evidence>
<evidence type="ECO:0000313" key="3">
    <source>
        <dbReference type="EMBL" id="CAC5371295.1"/>
    </source>
</evidence>
<gene>
    <name evidence="3" type="ORF">MCOR_9801</name>
</gene>
<accession>A0A6J8ANF8</accession>
<evidence type="ECO:0000313" key="4">
    <source>
        <dbReference type="Proteomes" id="UP000507470"/>
    </source>
</evidence>
<proteinExistence type="predicted"/>
<protein>
    <submittedName>
        <fullName evidence="3">Uncharacterized protein</fullName>
    </submittedName>
</protein>
<keyword evidence="2" id="KW-0472">Membrane</keyword>
<feature type="compositionally biased region" description="Basic and acidic residues" evidence="1">
    <location>
        <begin position="59"/>
        <end position="70"/>
    </location>
</feature>
<keyword evidence="2" id="KW-1133">Transmembrane helix</keyword>
<feature type="compositionally biased region" description="Polar residues" evidence="1">
    <location>
        <begin position="39"/>
        <end position="55"/>
    </location>
</feature>